<name>A0A382NYY7_9ZZZZ</name>
<sequence>MCFAFYKGFVAIKDFEIGVNSRVAEIEEAAGFEKQDEVIGLMMYLGDPLELKEHLLVSSEKKCLELKIKAEENSNAYYECERVDAIISGGKIIEVIEELEVL</sequence>
<organism evidence="1">
    <name type="scientific">marine metagenome</name>
    <dbReference type="NCBI Taxonomy" id="408172"/>
    <lineage>
        <taxon>unclassified sequences</taxon>
        <taxon>metagenomes</taxon>
        <taxon>ecological metagenomes</taxon>
    </lineage>
</organism>
<evidence type="ECO:0000313" key="1">
    <source>
        <dbReference type="EMBL" id="SVC66343.1"/>
    </source>
</evidence>
<protein>
    <submittedName>
        <fullName evidence="1">Uncharacterized protein</fullName>
    </submittedName>
</protein>
<gene>
    <name evidence="1" type="ORF">METZ01_LOCUS319197</name>
</gene>
<dbReference type="EMBL" id="UINC01103735">
    <property type="protein sequence ID" value="SVC66343.1"/>
    <property type="molecule type" value="Genomic_DNA"/>
</dbReference>
<reference evidence="1" key="1">
    <citation type="submission" date="2018-05" db="EMBL/GenBank/DDBJ databases">
        <authorList>
            <person name="Lanie J.A."/>
            <person name="Ng W.-L."/>
            <person name="Kazmierczak K.M."/>
            <person name="Andrzejewski T.M."/>
            <person name="Davidsen T.M."/>
            <person name="Wayne K.J."/>
            <person name="Tettelin H."/>
            <person name="Glass J.I."/>
            <person name="Rusch D."/>
            <person name="Podicherti R."/>
            <person name="Tsui H.-C.T."/>
            <person name="Winkler M.E."/>
        </authorList>
    </citation>
    <scope>NUCLEOTIDE SEQUENCE</scope>
</reference>
<dbReference type="AlphaFoldDB" id="A0A382NYY7"/>
<accession>A0A382NYY7</accession>
<proteinExistence type="predicted"/>